<dbReference type="PANTHER" id="PTHR43648">
    <property type="entry name" value="ELECTRON TRANSFER FLAVOPROTEIN BETA SUBUNIT LYSINE METHYLTRANSFERASE"/>
    <property type="match status" value="1"/>
</dbReference>
<keyword evidence="2 6" id="KW-0808">Transferase</keyword>
<reference evidence="6 7" key="1">
    <citation type="submission" date="2011-02" db="EMBL/GenBank/DDBJ databases">
        <title>The Genome Sequence of Sphaeroforma arctica JP610.</title>
        <authorList>
            <consortium name="The Broad Institute Genome Sequencing Platform"/>
            <person name="Russ C."/>
            <person name="Cuomo C."/>
            <person name="Young S.K."/>
            <person name="Zeng Q."/>
            <person name="Gargeya S."/>
            <person name="Alvarado L."/>
            <person name="Berlin A."/>
            <person name="Chapman S.B."/>
            <person name="Chen Z."/>
            <person name="Freedman E."/>
            <person name="Gellesch M."/>
            <person name="Goldberg J."/>
            <person name="Griggs A."/>
            <person name="Gujja S."/>
            <person name="Heilman E."/>
            <person name="Heiman D."/>
            <person name="Howarth C."/>
            <person name="Mehta T."/>
            <person name="Neiman D."/>
            <person name="Pearson M."/>
            <person name="Roberts A."/>
            <person name="Saif S."/>
            <person name="Shea T."/>
            <person name="Shenoy N."/>
            <person name="Sisk P."/>
            <person name="Stolte C."/>
            <person name="Sykes S."/>
            <person name="White J."/>
            <person name="Yandava C."/>
            <person name="Burger G."/>
            <person name="Gray M.W."/>
            <person name="Holland P.W.H."/>
            <person name="King N."/>
            <person name="Lang F.B.F."/>
            <person name="Roger A.J."/>
            <person name="Ruiz-Trillo I."/>
            <person name="Haas B."/>
            <person name="Nusbaum C."/>
            <person name="Birren B."/>
        </authorList>
    </citation>
    <scope>NUCLEOTIDE SEQUENCE [LARGE SCALE GENOMIC DNA]</scope>
    <source>
        <strain evidence="6 7">JP610</strain>
    </source>
</reference>
<dbReference type="GO" id="GO:0005840">
    <property type="term" value="C:ribosome"/>
    <property type="evidence" value="ECO:0007669"/>
    <property type="project" value="UniProtKB-KW"/>
</dbReference>
<evidence type="ECO:0000313" key="7">
    <source>
        <dbReference type="Proteomes" id="UP000054560"/>
    </source>
</evidence>
<gene>
    <name evidence="6" type="ORF">SARC_01623</name>
</gene>
<dbReference type="STRING" id="667725.A0A0L0GD93"/>
<dbReference type="GO" id="GO:0005759">
    <property type="term" value="C:mitochondrial matrix"/>
    <property type="evidence" value="ECO:0007669"/>
    <property type="project" value="TreeGrafter"/>
</dbReference>
<evidence type="ECO:0000313" key="6">
    <source>
        <dbReference type="EMBL" id="KNC86213.1"/>
    </source>
</evidence>
<dbReference type="Pfam" id="PF10294">
    <property type="entry name" value="Methyltransf_16"/>
    <property type="match status" value="1"/>
</dbReference>
<dbReference type="GeneID" id="25902127"/>
<keyword evidence="6" id="KW-0687">Ribonucleoprotein</keyword>
<evidence type="ECO:0000256" key="1">
    <source>
        <dbReference type="ARBA" id="ARBA00022603"/>
    </source>
</evidence>
<dbReference type="PANTHER" id="PTHR43648:SF1">
    <property type="entry name" value="ELECTRON TRANSFER FLAVOPROTEIN BETA SUBUNIT LYSINE METHYLTRANSFERASE"/>
    <property type="match status" value="1"/>
</dbReference>
<dbReference type="GO" id="GO:0032259">
    <property type="term" value="P:methylation"/>
    <property type="evidence" value="ECO:0007669"/>
    <property type="project" value="UniProtKB-KW"/>
</dbReference>
<dbReference type="InterPro" id="IPR050078">
    <property type="entry name" value="Ribosomal_L11_MeTrfase_PrmA"/>
</dbReference>
<dbReference type="SUPFAM" id="SSF53335">
    <property type="entry name" value="S-adenosyl-L-methionine-dependent methyltransferases"/>
    <property type="match status" value="1"/>
</dbReference>
<dbReference type="InterPro" id="IPR019410">
    <property type="entry name" value="Methyltransf_16"/>
</dbReference>
<dbReference type="eggNOG" id="ENOG502QUSY">
    <property type="taxonomic scope" value="Eukaryota"/>
</dbReference>
<keyword evidence="6" id="KW-0689">Ribosomal protein</keyword>
<dbReference type="GO" id="GO:0016279">
    <property type="term" value="F:protein-lysine N-methyltransferase activity"/>
    <property type="evidence" value="ECO:0007669"/>
    <property type="project" value="TreeGrafter"/>
</dbReference>
<evidence type="ECO:0000256" key="4">
    <source>
        <dbReference type="ARBA" id="ARBA00041867"/>
    </source>
</evidence>
<proteinExistence type="inferred from homology"/>
<dbReference type="InterPro" id="IPR029063">
    <property type="entry name" value="SAM-dependent_MTases_sf"/>
</dbReference>
<accession>A0A0L0GD93</accession>
<evidence type="ECO:0000256" key="5">
    <source>
        <dbReference type="ARBA" id="ARBA00042266"/>
    </source>
</evidence>
<protein>
    <recommendedName>
        <fullName evidence="5">ETFB lysine methyltransferase</fullName>
    </recommendedName>
    <alternativeName>
        <fullName evidence="4">Protein N-lysine methyltransferase METTL20</fullName>
    </alternativeName>
</protein>
<dbReference type="AlphaFoldDB" id="A0A0L0GD93"/>
<evidence type="ECO:0000256" key="2">
    <source>
        <dbReference type="ARBA" id="ARBA00022679"/>
    </source>
</evidence>
<dbReference type="RefSeq" id="XP_014160115.1">
    <property type="nucleotide sequence ID" value="XM_014304640.1"/>
</dbReference>
<keyword evidence="7" id="KW-1185">Reference proteome</keyword>
<dbReference type="EMBL" id="KQ241662">
    <property type="protein sequence ID" value="KNC86213.1"/>
    <property type="molecule type" value="Genomic_DNA"/>
</dbReference>
<organism evidence="6 7">
    <name type="scientific">Sphaeroforma arctica JP610</name>
    <dbReference type="NCBI Taxonomy" id="667725"/>
    <lineage>
        <taxon>Eukaryota</taxon>
        <taxon>Ichthyosporea</taxon>
        <taxon>Ichthyophonida</taxon>
        <taxon>Sphaeroforma</taxon>
    </lineage>
</organism>
<dbReference type="Proteomes" id="UP000054560">
    <property type="component" value="Unassembled WGS sequence"/>
</dbReference>
<dbReference type="Gene3D" id="3.40.50.150">
    <property type="entry name" value="Vaccinia Virus protein VP39"/>
    <property type="match status" value="1"/>
</dbReference>
<name>A0A0L0GD93_9EUKA</name>
<sequence length="288" mass="31926">MYTLSRRAFCIGQRTCHKSTIKTRWRPMLEPTNCVAIAYNSTPLMSMRPLHTDRQSPAGPIDLIPFYQKFISDNTKLVRDVPLVPEIRLRLITSDCELYRAGENELAVLRTEHNIEAPFWGFAWPGGATLARYIIDNPHTVKGKRVLDIGAGCGIVALACRLAGASHISVNDIDDCALASCEINAHVNNMEFDCFDSTNLIGGSIPEEIPWDVVLAGDICYDDEFASLAIAWLKQLAARGVDVVLGDPGRPYLPRTPDLHKIAEFDLSEAFIDENHGLSVGSLYRLKV</sequence>
<evidence type="ECO:0000256" key="3">
    <source>
        <dbReference type="ARBA" id="ARBA00037932"/>
    </source>
</evidence>
<keyword evidence="1 6" id="KW-0489">Methyltransferase</keyword>
<comment type="similarity">
    <text evidence="3">Belongs to the methyltransferase superfamily. ETFBKMT family.</text>
</comment>
<dbReference type="OrthoDB" id="194386at2759"/>